<feature type="domain" description="C2H2-type" evidence="3">
    <location>
        <begin position="377"/>
        <end position="404"/>
    </location>
</feature>
<protein>
    <recommendedName>
        <fullName evidence="3">C2H2-type domain-containing protein</fullName>
    </recommendedName>
</protein>
<dbReference type="GO" id="GO:0008270">
    <property type="term" value="F:zinc ion binding"/>
    <property type="evidence" value="ECO:0007669"/>
    <property type="project" value="UniProtKB-KW"/>
</dbReference>
<feature type="region of interest" description="Disordered" evidence="2">
    <location>
        <begin position="403"/>
        <end position="458"/>
    </location>
</feature>
<feature type="region of interest" description="Disordered" evidence="2">
    <location>
        <begin position="206"/>
        <end position="225"/>
    </location>
</feature>
<evidence type="ECO:0000256" key="2">
    <source>
        <dbReference type="SAM" id="MobiDB-lite"/>
    </source>
</evidence>
<reference evidence="4" key="1">
    <citation type="submission" date="2022-05" db="EMBL/GenBank/DDBJ databases">
        <title>The Musa troglodytarum L. genome provides insights into the mechanism of non-climacteric behaviour and enrichment of carotenoids.</title>
        <authorList>
            <person name="Wang J."/>
        </authorList>
    </citation>
    <scope>NUCLEOTIDE SEQUENCE</scope>
    <source>
        <tissue evidence="4">Leaf</tissue>
    </source>
</reference>
<dbReference type="OrthoDB" id="6077919at2759"/>
<dbReference type="Gene3D" id="3.30.160.60">
    <property type="entry name" value="Classic Zinc Finger"/>
    <property type="match status" value="1"/>
</dbReference>
<feature type="region of interest" description="Disordered" evidence="2">
    <location>
        <begin position="179"/>
        <end position="198"/>
    </location>
</feature>
<feature type="domain" description="C2H2-type" evidence="3">
    <location>
        <begin position="319"/>
        <end position="346"/>
    </location>
</feature>
<evidence type="ECO:0000256" key="1">
    <source>
        <dbReference type="PROSITE-ProRule" id="PRU00042"/>
    </source>
</evidence>
<feature type="non-terminal residue" evidence="4">
    <location>
        <position position="1"/>
    </location>
</feature>
<dbReference type="InterPro" id="IPR036236">
    <property type="entry name" value="Znf_C2H2_sf"/>
</dbReference>
<feature type="region of interest" description="Disordered" evidence="2">
    <location>
        <begin position="86"/>
        <end position="127"/>
    </location>
</feature>
<dbReference type="PROSITE" id="PS00028">
    <property type="entry name" value="ZINC_FINGER_C2H2_1"/>
    <property type="match status" value="3"/>
</dbReference>
<feature type="region of interest" description="Disordered" evidence="2">
    <location>
        <begin position="265"/>
        <end position="297"/>
    </location>
</feature>
<name>A0A9E7KVX8_9LILI</name>
<dbReference type="AlphaFoldDB" id="A0A9E7KVX8"/>
<dbReference type="SUPFAM" id="SSF57667">
    <property type="entry name" value="beta-beta-alpha zinc fingers"/>
    <property type="match status" value="2"/>
</dbReference>
<dbReference type="PANTHER" id="PTHR47591:SF1">
    <property type="entry name" value="ZINC FINGER PROTEIN ZAT2-RELATED"/>
    <property type="match status" value="1"/>
</dbReference>
<keyword evidence="1" id="KW-0479">Metal-binding</keyword>
<accession>A0A9E7KVX8</accession>
<dbReference type="InterPro" id="IPR013087">
    <property type="entry name" value="Znf_C2H2_type"/>
</dbReference>
<feature type="domain" description="C2H2-type" evidence="3">
    <location>
        <begin position="152"/>
        <end position="179"/>
    </location>
</feature>
<feature type="compositionally biased region" description="Polar residues" evidence="2">
    <location>
        <begin position="424"/>
        <end position="440"/>
    </location>
</feature>
<sequence length="458" mass="49316">RRLQLEITPCPAEVAAIVLRLAGFEFFVHREQAASCHQPERLPAPLMEGGSHHTTWDAAVAAEEQAHEELTKNTLRLRIKCPETGDEDREAAAAQEAVSPSGDAGVRADRSTGGAGGELAGDEDANAQSASEVKEGCYCFKRKRANRRAVVPTCPECGKTFPSDKSLFGHLRCHPERDYRGANPPPGARKEPQPDAYSSIARVPPTAKWSTARRGRRGTAGDGDDDAIAADTLLLLADGKPLRPETTITTEKEDSDTKQIAGTHFAGTDGIGWDQKSDDMGAGSHGNEPISSYKRSKKRKIKELELVNGSGTSARCRRYQCSVCFKTFSSHQALGGHRASHNKKKSNPDEIEGANPQQGEDSIHANGAVIKAEMAEHRCTSCNRTFRSGQALGGHKRRHFNELQHQAASSSPHSSESDGGANGLLQNRVPSSSAQSSESDTGAKRGLLDFDLNEVPEL</sequence>
<dbReference type="PROSITE" id="PS50157">
    <property type="entry name" value="ZINC_FINGER_C2H2_2"/>
    <property type="match status" value="3"/>
</dbReference>
<feature type="region of interest" description="Disordered" evidence="2">
    <location>
        <begin position="332"/>
        <end position="362"/>
    </location>
</feature>
<dbReference type="PANTHER" id="PTHR47591">
    <property type="entry name" value="ZINC FINGER PROTEIN ZAT2-RELATED"/>
    <property type="match status" value="1"/>
</dbReference>
<dbReference type="SMART" id="SM00355">
    <property type="entry name" value="ZnF_C2H2"/>
    <property type="match status" value="3"/>
</dbReference>
<evidence type="ECO:0000259" key="3">
    <source>
        <dbReference type="PROSITE" id="PS50157"/>
    </source>
</evidence>
<keyword evidence="1" id="KW-0863">Zinc-finger</keyword>
<organism evidence="4 5">
    <name type="scientific">Musa troglodytarum</name>
    <name type="common">fe'i banana</name>
    <dbReference type="NCBI Taxonomy" id="320322"/>
    <lineage>
        <taxon>Eukaryota</taxon>
        <taxon>Viridiplantae</taxon>
        <taxon>Streptophyta</taxon>
        <taxon>Embryophyta</taxon>
        <taxon>Tracheophyta</taxon>
        <taxon>Spermatophyta</taxon>
        <taxon>Magnoliopsida</taxon>
        <taxon>Liliopsida</taxon>
        <taxon>Zingiberales</taxon>
        <taxon>Musaceae</taxon>
        <taxon>Musa</taxon>
    </lineage>
</organism>
<dbReference type="Proteomes" id="UP001055439">
    <property type="component" value="Chromosome 8"/>
</dbReference>
<dbReference type="EMBL" id="CP097510">
    <property type="protein sequence ID" value="URE31416.1"/>
    <property type="molecule type" value="Genomic_DNA"/>
</dbReference>
<evidence type="ECO:0000313" key="5">
    <source>
        <dbReference type="Proteomes" id="UP001055439"/>
    </source>
</evidence>
<keyword evidence="5" id="KW-1185">Reference proteome</keyword>
<keyword evidence="1" id="KW-0862">Zinc</keyword>
<dbReference type="Pfam" id="PF13912">
    <property type="entry name" value="zf-C2H2_6"/>
    <property type="match status" value="3"/>
</dbReference>
<evidence type="ECO:0000313" key="4">
    <source>
        <dbReference type="EMBL" id="URE31416.1"/>
    </source>
</evidence>
<gene>
    <name evidence="4" type="ORF">MUK42_18740</name>
</gene>
<proteinExistence type="predicted"/>